<evidence type="ECO:0000313" key="5">
    <source>
        <dbReference type="Proteomes" id="UP001139450"/>
    </source>
</evidence>
<feature type="signal peptide" evidence="2">
    <location>
        <begin position="1"/>
        <end position="18"/>
    </location>
</feature>
<dbReference type="InterPro" id="IPR012347">
    <property type="entry name" value="Ferritin-like"/>
</dbReference>
<keyword evidence="2" id="KW-0732">Signal</keyword>
<feature type="region of interest" description="Disordered" evidence="1">
    <location>
        <begin position="22"/>
        <end position="56"/>
    </location>
</feature>
<organism evidence="4 5">
    <name type="scientific">Mucilaginibacter straminoryzae</name>
    <dbReference type="NCBI Taxonomy" id="2932774"/>
    <lineage>
        <taxon>Bacteria</taxon>
        <taxon>Pseudomonadati</taxon>
        <taxon>Bacteroidota</taxon>
        <taxon>Sphingobacteriia</taxon>
        <taxon>Sphingobacteriales</taxon>
        <taxon>Sphingobacteriaceae</taxon>
        <taxon>Mucilaginibacter</taxon>
    </lineage>
</organism>
<dbReference type="Pfam" id="PF13628">
    <property type="entry name" value="DUF4142"/>
    <property type="match status" value="1"/>
</dbReference>
<dbReference type="EMBL" id="JALJEJ010000001">
    <property type="protein sequence ID" value="MCJ8208215.1"/>
    <property type="molecule type" value="Genomic_DNA"/>
</dbReference>
<feature type="chain" id="PRO_5040837774" evidence="2">
    <location>
        <begin position="19"/>
        <end position="200"/>
    </location>
</feature>
<accession>A0A9X2B7Z6</accession>
<dbReference type="RefSeq" id="WP_245128050.1">
    <property type="nucleotide sequence ID" value="NZ_JALJEJ010000001.1"/>
</dbReference>
<dbReference type="AlphaFoldDB" id="A0A9X2B7Z6"/>
<evidence type="ECO:0000256" key="1">
    <source>
        <dbReference type="SAM" id="MobiDB-lite"/>
    </source>
</evidence>
<proteinExistence type="predicted"/>
<evidence type="ECO:0000256" key="2">
    <source>
        <dbReference type="SAM" id="SignalP"/>
    </source>
</evidence>
<name>A0A9X2B7Z6_9SPHI</name>
<sequence length="200" mass="21566">MKKTFLMMTAAAGITIMAACNSQPKDSKEAADSINKASDTTSMSSSDTSKVGTPLEVSKDDAEFAVDAANGGMAEVEMGKLVAGKTTNPDVKKFAEMMITDHTKANTELIALAKQKNITLPSVVGTDEKKMMDDLAKKSGKEFDKDYVDMMVKDHEKDVSKFKDASEKCKDADLKAFATKTLPVLQGHLDAIKKIQASMK</sequence>
<gene>
    <name evidence="4" type="ORF">MUY27_00755</name>
</gene>
<evidence type="ECO:0000259" key="3">
    <source>
        <dbReference type="Pfam" id="PF13628"/>
    </source>
</evidence>
<dbReference type="InterPro" id="IPR025419">
    <property type="entry name" value="DUF4142"/>
</dbReference>
<comment type="caution">
    <text evidence="4">The sequence shown here is derived from an EMBL/GenBank/DDBJ whole genome shotgun (WGS) entry which is preliminary data.</text>
</comment>
<dbReference type="Proteomes" id="UP001139450">
    <property type="component" value="Unassembled WGS sequence"/>
</dbReference>
<protein>
    <submittedName>
        <fullName evidence="4">DUF4142 domain-containing protein</fullName>
    </submittedName>
</protein>
<dbReference type="PANTHER" id="PTHR38593:SF1">
    <property type="entry name" value="BLR2558 PROTEIN"/>
    <property type="match status" value="1"/>
</dbReference>
<reference evidence="4" key="1">
    <citation type="submission" date="2022-04" db="EMBL/GenBank/DDBJ databases">
        <title>Mucilaginibacter sp. RS28 isolated from freshwater.</title>
        <authorList>
            <person name="Ko S.-R."/>
        </authorList>
    </citation>
    <scope>NUCLEOTIDE SEQUENCE</scope>
    <source>
        <strain evidence="4">RS28</strain>
    </source>
</reference>
<evidence type="ECO:0000313" key="4">
    <source>
        <dbReference type="EMBL" id="MCJ8208215.1"/>
    </source>
</evidence>
<dbReference type="PANTHER" id="PTHR38593">
    <property type="entry name" value="BLR2558 PROTEIN"/>
    <property type="match status" value="1"/>
</dbReference>
<dbReference type="Gene3D" id="1.20.1260.10">
    <property type="match status" value="1"/>
</dbReference>
<feature type="domain" description="DUF4142" evidence="3">
    <location>
        <begin position="60"/>
        <end position="194"/>
    </location>
</feature>
<keyword evidence="5" id="KW-1185">Reference proteome</keyword>
<dbReference type="PROSITE" id="PS51257">
    <property type="entry name" value="PROKAR_LIPOPROTEIN"/>
    <property type="match status" value="1"/>
</dbReference>
<feature type="compositionally biased region" description="Low complexity" evidence="1">
    <location>
        <begin position="38"/>
        <end position="49"/>
    </location>
</feature>